<proteinExistence type="predicted"/>
<dbReference type="RefSeq" id="WP_128564112.1">
    <property type="nucleotide sequence ID" value="NZ_BPQH01000009.1"/>
</dbReference>
<sequence>MRARARFRRRQHRLAPGRDTTGTRDGRRAGRTGRGLTAGGPRPAARKTPCRPGDALPAKLDGIDPAQARPTLAAFDAAVDPHAPFDPSVGDRKGTRGLPLPKSNRAQAPDAPPSKASAVTGGITFT</sequence>
<gene>
    <name evidence="2" type="ORF">OPKNFCMD_3102</name>
</gene>
<organism evidence="2 3">
    <name type="scientific">Methylobacterium crusticola</name>
    <dbReference type="NCBI Taxonomy" id="1697972"/>
    <lineage>
        <taxon>Bacteria</taxon>
        <taxon>Pseudomonadati</taxon>
        <taxon>Pseudomonadota</taxon>
        <taxon>Alphaproteobacteria</taxon>
        <taxon>Hyphomicrobiales</taxon>
        <taxon>Methylobacteriaceae</taxon>
        <taxon>Methylobacterium</taxon>
    </lineage>
</organism>
<keyword evidence="3" id="KW-1185">Reference proteome</keyword>
<dbReference type="Proteomes" id="UP001055167">
    <property type="component" value="Unassembled WGS sequence"/>
</dbReference>
<protein>
    <submittedName>
        <fullName evidence="2">Uncharacterized protein</fullName>
    </submittedName>
</protein>
<reference evidence="2" key="2">
    <citation type="submission" date="2021-08" db="EMBL/GenBank/DDBJ databases">
        <authorList>
            <person name="Tani A."/>
            <person name="Ola A."/>
            <person name="Ogura Y."/>
            <person name="Katsura K."/>
            <person name="Hayashi T."/>
        </authorList>
    </citation>
    <scope>NUCLEOTIDE SEQUENCE</scope>
    <source>
        <strain evidence="2">KCTC 52305</strain>
    </source>
</reference>
<evidence type="ECO:0000313" key="2">
    <source>
        <dbReference type="EMBL" id="GJD50363.1"/>
    </source>
</evidence>
<reference evidence="2" key="1">
    <citation type="journal article" date="2021" name="Front. Microbiol.">
        <title>Comprehensive Comparative Genomics and Phenotyping of Methylobacterium Species.</title>
        <authorList>
            <person name="Alessa O."/>
            <person name="Ogura Y."/>
            <person name="Fujitani Y."/>
            <person name="Takami H."/>
            <person name="Hayashi T."/>
            <person name="Sahin N."/>
            <person name="Tani A."/>
        </authorList>
    </citation>
    <scope>NUCLEOTIDE SEQUENCE</scope>
    <source>
        <strain evidence="2">KCTC 52305</strain>
    </source>
</reference>
<name>A0ABQ4QY93_9HYPH</name>
<dbReference type="EMBL" id="BPQH01000009">
    <property type="protein sequence ID" value="GJD50363.1"/>
    <property type="molecule type" value="Genomic_DNA"/>
</dbReference>
<evidence type="ECO:0000256" key="1">
    <source>
        <dbReference type="SAM" id="MobiDB-lite"/>
    </source>
</evidence>
<evidence type="ECO:0000313" key="3">
    <source>
        <dbReference type="Proteomes" id="UP001055167"/>
    </source>
</evidence>
<feature type="compositionally biased region" description="Basic residues" evidence="1">
    <location>
        <begin position="1"/>
        <end position="15"/>
    </location>
</feature>
<feature type="region of interest" description="Disordered" evidence="1">
    <location>
        <begin position="1"/>
        <end position="56"/>
    </location>
</feature>
<accession>A0ABQ4QY93</accession>
<comment type="caution">
    <text evidence="2">The sequence shown here is derived from an EMBL/GenBank/DDBJ whole genome shotgun (WGS) entry which is preliminary data.</text>
</comment>
<feature type="region of interest" description="Disordered" evidence="1">
    <location>
        <begin position="79"/>
        <end position="126"/>
    </location>
</feature>